<feature type="modified residue" description="4-aspartylphosphate" evidence="1">
    <location>
        <position position="56"/>
    </location>
</feature>
<dbReference type="SMART" id="SM00850">
    <property type="entry name" value="LytTR"/>
    <property type="match status" value="1"/>
</dbReference>
<evidence type="ECO:0000313" key="5">
    <source>
        <dbReference type="Proteomes" id="UP000028933"/>
    </source>
</evidence>
<evidence type="ECO:0000313" key="4">
    <source>
        <dbReference type="EMBL" id="AIL46470.1"/>
    </source>
</evidence>
<dbReference type="EMBL" id="CP007547">
    <property type="protein sequence ID" value="AIL46470.1"/>
    <property type="molecule type" value="Genomic_DNA"/>
</dbReference>
<evidence type="ECO:0000259" key="2">
    <source>
        <dbReference type="PROSITE" id="PS50110"/>
    </source>
</evidence>
<keyword evidence="1" id="KW-0597">Phosphoprotein</keyword>
<dbReference type="PANTHER" id="PTHR37299:SF1">
    <property type="entry name" value="STAGE 0 SPORULATION PROTEIN A HOMOLOG"/>
    <property type="match status" value="1"/>
</dbReference>
<sequence>MSDLTVVNIDDEYPALQIIKQYCEQIEGIDLLKSFQNPHEALTYLEENKVDLIILDINMPGINGIDLLQQLSYKPLCIFLTLETQYAVKAFELDVVHYLVKPVDFETFNKAINKAKDFLQFKNLSNNSPQKDFIMFKSDYIMNKVFLKDIRWIQGFGEYIILITPLKKYMILERMTNFEEKFKDFGFIRIHKSYIVLSSSISSYDSNNVYLKDGHNLPLGRTYKSTLKNIFTI</sequence>
<dbReference type="HOGENOM" id="CLU_000445_14_1_10"/>
<reference evidence="4" key="2">
    <citation type="journal article" date="2015" name="Genome Biol. Evol.">
        <title>Complete Genome Sequence and Transcriptomic Analysis of the Novel Pathogen Elizabethkingia anophelis in Response to Oxidative Stress.</title>
        <authorList>
            <person name="Li Y."/>
            <person name="Liu Y."/>
            <person name="Chew S.C."/>
            <person name="Tay M."/>
            <person name="Salido M.M."/>
            <person name="Teo J."/>
            <person name="Lauro F.M."/>
            <person name="Givskov M."/>
            <person name="Yang L."/>
        </authorList>
    </citation>
    <scope>NUCLEOTIDE SEQUENCE</scope>
    <source>
        <strain evidence="4">NUHP1</strain>
    </source>
</reference>
<gene>
    <name evidence="4" type="ORF">BD94_2695</name>
</gene>
<dbReference type="Pfam" id="PF00072">
    <property type="entry name" value="Response_reg"/>
    <property type="match status" value="1"/>
</dbReference>
<evidence type="ECO:0000256" key="1">
    <source>
        <dbReference type="PROSITE-ProRule" id="PRU00169"/>
    </source>
</evidence>
<dbReference type="InterPro" id="IPR007492">
    <property type="entry name" value="LytTR_DNA-bd_dom"/>
</dbReference>
<dbReference type="eggNOG" id="COG3279">
    <property type="taxonomic scope" value="Bacteria"/>
</dbReference>
<dbReference type="Proteomes" id="UP000028933">
    <property type="component" value="Chromosome"/>
</dbReference>
<dbReference type="InterPro" id="IPR001789">
    <property type="entry name" value="Sig_transdc_resp-reg_receiver"/>
</dbReference>
<evidence type="ECO:0000259" key="3">
    <source>
        <dbReference type="PROSITE" id="PS50930"/>
    </source>
</evidence>
<dbReference type="AlphaFoldDB" id="A0A077ELV5"/>
<protein>
    <submittedName>
        <fullName evidence="4">Two-component system response regulator</fullName>
    </submittedName>
</protein>
<dbReference type="SMART" id="SM00448">
    <property type="entry name" value="REC"/>
    <property type="match status" value="1"/>
</dbReference>
<dbReference type="GO" id="GO:0003677">
    <property type="term" value="F:DNA binding"/>
    <property type="evidence" value="ECO:0007669"/>
    <property type="project" value="InterPro"/>
</dbReference>
<dbReference type="KEGG" id="eao:BD94_2695"/>
<dbReference type="PANTHER" id="PTHR37299">
    <property type="entry name" value="TRANSCRIPTIONAL REGULATOR-RELATED"/>
    <property type="match status" value="1"/>
</dbReference>
<dbReference type="GO" id="GO:0000156">
    <property type="term" value="F:phosphorelay response regulator activity"/>
    <property type="evidence" value="ECO:0007669"/>
    <property type="project" value="InterPro"/>
</dbReference>
<feature type="domain" description="HTH LytTR-type" evidence="3">
    <location>
        <begin position="147"/>
        <end position="233"/>
    </location>
</feature>
<dbReference type="STRING" id="1338011.BD94_2695"/>
<dbReference type="Gene3D" id="3.40.50.2300">
    <property type="match status" value="1"/>
</dbReference>
<dbReference type="RefSeq" id="WP_024565447.1">
    <property type="nucleotide sequence ID" value="NZ_CP007547.1"/>
</dbReference>
<accession>A0A077ELV5</accession>
<dbReference type="PROSITE" id="PS50930">
    <property type="entry name" value="HTH_LYTTR"/>
    <property type="match status" value="1"/>
</dbReference>
<organism evidence="4 5">
    <name type="scientific">Elizabethkingia anophelis NUHP1</name>
    <dbReference type="NCBI Taxonomy" id="1338011"/>
    <lineage>
        <taxon>Bacteria</taxon>
        <taxon>Pseudomonadati</taxon>
        <taxon>Bacteroidota</taxon>
        <taxon>Flavobacteriia</taxon>
        <taxon>Flavobacteriales</taxon>
        <taxon>Weeksellaceae</taxon>
        <taxon>Elizabethkingia</taxon>
    </lineage>
</organism>
<name>A0A077ELV5_9FLAO</name>
<dbReference type="Gene3D" id="2.40.50.1020">
    <property type="entry name" value="LytTr DNA-binding domain"/>
    <property type="match status" value="1"/>
</dbReference>
<reference evidence="4" key="1">
    <citation type="journal article" date="2013" name="Lancet">
        <title>First case of E anophelis outbreak in an intensive-care unit.</title>
        <authorList>
            <person name="Teo J."/>
            <person name="Tan S.Y."/>
            <person name="Tay M."/>
            <person name="Ding Y."/>
            <person name="Kjelleberg S."/>
            <person name="Givskov M."/>
            <person name="Lin R.T."/>
            <person name="Yang L."/>
        </authorList>
    </citation>
    <scope>NUCLEOTIDE SEQUENCE [LARGE SCALE GENOMIC DNA]</scope>
    <source>
        <strain evidence="4">NUHP1</strain>
    </source>
</reference>
<feature type="domain" description="Response regulatory" evidence="2">
    <location>
        <begin position="5"/>
        <end position="116"/>
    </location>
</feature>
<dbReference type="PROSITE" id="PS50110">
    <property type="entry name" value="RESPONSE_REGULATORY"/>
    <property type="match status" value="1"/>
</dbReference>
<dbReference type="Pfam" id="PF04397">
    <property type="entry name" value="LytTR"/>
    <property type="match status" value="1"/>
</dbReference>
<dbReference type="InterPro" id="IPR046947">
    <property type="entry name" value="LytR-like"/>
</dbReference>
<dbReference type="SUPFAM" id="SSF52172">
    <property type="entry name" value="CheY-like"/>
    <property type="match status" value="1"/>
</dbReference>
<proteinExistence type="predicted"/>
<dbReference type="InterPro" id="IPR011006">
    <property type="entry name" value="CheY-like_superfamily"/>
</dbReference>